<keyword evidence="2" id="KW-0732">Signal</keyword>
<dbReference type="OrthoDB" id="10542835at2759"/>
<feature type="signal peptide" evidence="2">
    <location>
        <begin position="1"/>
        <end position="15"/>
    </location>
</feature>
<evidence type="ECO:0000256" key="2">
    <source>
        <dbReference type="SAM" id="SignalP"/>
    </source>
</evidence>
<feature type="region of interest" description="Disordered" evidence="1">
    <location>
        <begin position="96"/>
        <end position="119"/>
    </location>
</feature>
<reference evidence="4" key="1">
    <citation type="journal article" date="2015" name="Nat. Genet.">
        <title>The genome and transcriptome of the zoonotic hookworm Ancylostoma ceylanicum identify infection-specific gene families.</title>
        <authorList>
            <person name="Schwarz E.M."/>
            <person name="Hu Y."/>
            <person name="Antoshechkin I."/>
            <person name="Miller M.M."/>
            <person name="Sternberg P.W."/>
            <person name="Aroian R.V."/>
        </authorList>
    </citation>
    <scope>NUCLEOTIDE SEQUENCE</scope>
    <source>
        <strain evidence="4">HY135</strain>
    </source>
</reference>
<name>A0A016VY23_9BILA</name>
<keyword evidence="4" id="KW-1185">Reference proteome</keyword>
<dbReference type="EMBL" id="JARK01001339">
    <property type="protein sequence ID" value="EYC31643.1"/>
    <property type="molecule type" value="Genomic_DNA"/>
</dbReference>
<proteinExistence type="predicted"/>
<gene>
    <name evidence="3" type="primary">Acey_s0003.g1164</name>
    <name evidence="3" type="ORF">Y032_0003g1164</name>
</gene>
<sequence>MRWLAILLMLTVVSARPRLHFPVIVRFFNSNDFIERISRSYEEEASPNDAVPGILAAPAFLAGFMNGAAICCEPVASHAESQQFAKEIHTSASERNGTKNLAHYDSDGDVATSKPYYIE</sequence>
<accession>A0A016VY23</accession>
<evidence type="ECO:0000256" key="1">
    <source>
        <dbReference type="SAM" id="MobiDB-lite"/>
    </source>
</evidence>
<evidence type="ECO:0000313" key="4">
    <source>
        <dbReference type="Proteomes" id="UP000024635"/>
    </source>
</evidence>
<evidence type="ECO:0000313" key="3">
    <source>
        <dbReference type="EMBL" id="EYC31643.1"/>
    </source>
</evidence>
<organism evidence="3 4">
    <name type="scientific">Ancylostoma ceylanicum</name>
    <dbReference type="NCBI Taxonomy" id="53326"/>
    <lineage>
        <taxon>Eukaryota</taxon>
        <taxon>Metazoa</taxon>
        <taxon>Ecdysozoa</taxon>
        <taxon>Nematoda</taxon>
        <taxon>Chromadorea</taxon>
        <taxon>Rhabditida</taxon>
        <taxon>Rhabditina</taxon>
        <taxon>Rhabditomorpha</taxon>
        <taxon>Strongyloidea</taxon>
        <taxon>Ancylostomatidae</taxon>
        <taxon>Ancylostomatinae</taxon>
        <taxon>Ancylostoma</taxon>
    </lineage>
</organism>
<comment type="caution">
    <text evidence="3">The sequence shown here is derived from an EMBL/GenBank/DDBJ whole genome shotgun (WGS) entry which is preliminary data.</text>
</comment>
<dbReference type="AlphaFoldDB" id="A0A016VY23"/>
<dbReference type="Proteomes" id="UP000024635">
    <property type="component" value="Unassembled WGS sequence"/>
</dbReference>
<protein>
    <submittedName>
        <fullName evidence="3">Uncharacterized protein</fullName>
    </submittedName>
</protein>
<feature type="chain" id="PRO_5012204123" evidence="2">
    <location>
        <begin position="16"/>
        <end position="119"/>
    </location>
</feature>